<dbReference type="EMBL" id="VCEB01000023">
    <property type="protein sequence ID" value="KAB0354276.1"/>
    <property type="molecule type" value="Genomic_DNA"/>
</dbReference>
<name>A0A5N3VY37_MUNRE</name>
<organism evidence="1 2">
    <name type="scientific">Muntiacus reevesi</name>
    <name type="common">Reeves' muntjac</name>
    <name type="synonym">Cervus reevesi</name>
    <dbReference type="NCBI Taxonomy" id="9886"/>
    <lineage>
        <taxon>Eukaryota</taxon>
        <taxon>Metazoa</taxon>
        <taxon>Chordata</taxon>
        <taxon>Craniata</taxon>
        <taxon>Vertebrata</taxon>
        <taxon>Euteleostomi</taxon>
        <taxon>Mammalia</taxon>
        <taxon>Eutheria</taxon>
        <taxon>Laurasiatheria</taxon>
        <taxon>Artiodactyla</taxon>
        <taxon>Ruminantia</taxon>
        <taxon>Pecora</taxon>
        <taxon>Cervidae</taxon>
        <taxon>Muntiacinae</taxon>
        <taxon>Muntiacus</taxon>
    </lineage>
</organism>
<evidence type="ECO:0000313" key="1">
    <source>
        <dbReference type="EMBL" id="KAB0354276.1"/>
    </source>
</evidence>
<dbReference type="AlphaFoldDB" id="A0A5N3VY37"/>
<comment type="caution">
    <text evidence="1">The sequence shown here is derived from an EMBL/GenBank/DDBJ whole genome shotgun (WGS) entry which is preliminary data.</text>
</comment>
<gene>
    <name evidence="1" type="ORF">FD755_022814</name>
</gene>
<proteinExistence type="predicted"/>
<accession>A0A5N3VY37</accession>
<keyword evidence="2" id="KW-1185">Reference proteome</keyword>
<dbReference type="Proteomes" id="UP000326062">
    <property type="component" value="Chromosome 21"/>
</dbReference>
<protein>
    <submittedName>
        <fullName evidence="1">Uncharacterized protein</fullName>
    </submittedName>
</protein>
<evidence type="ECO:0000313" key="2">
    <source>
        <dbReference type="Proteomes" id="UP000326062"/>
    </source>
</evidence>
<reference evidence="1 2" key="1">
    <citation type="submission" date="2019-06" db="EMBL/GenBank/DDBJ databases">
        <title>Discovery of a novel chromosome fission-fusion reversal in muntjac.</title>
        <authorList>
            <person name="Mudd A.B."/>
            <person name="Bredeson J.V."/>
            <person name="Baum R."/>
            <person name="Hockemeyer D."/>
            <person name="Rokhsar D.S."/>
        </authorList>
    </citation>
    <scope>NUCLEOTIDE SEQUENCE [LARGE SCALE GENOMIC DNA]</scope>
    <source>
        <strain evidence="1">UCam_UCB_Mr</strain>
        <tissue evidence="1">Fibroblast cell line</tissue>
    </source>
</reference>
<sequence length="50" mass="5881">MAWPNIFQRRTLLSRFSHHHEVVKTFSKVKVSISKQWTPSAFNKSVELPV</sequence>